<evidence type="ECO:0000313" key="3">
    <source>
        <dbReference type="EMBL" id="QJA96962.1"/>
    </source>
</evidence>
<accession>A0A6M3LTZ8</accession>
<reference evidence="3" key="1">
    <citation type="submission" date="2020-03" db="EMBL/GenBank/DDBJ databases">
        <title>The deep terrestrial virosphere.</title>
        <authorList>
            <person name="Holmfeldt K."/>
            <person name="Nilsson E."/>
            <person name="Simone D."/>
            <person name="Lopez-Fernandez M."/>
            <person name="Wu X."/>
            <person name="de Brujin I."/>
            <person name="Lundin D."/>
            <person name="Andersson A."/>
            <person name="Bertilsson S."/>
            <person name="Dopson M."/>
        </authorList>
    </citation>
    <scope>NUCLEOTIDE SEQUENCE</scope>
    <source>
        <strain evidence="3">MM415B06967</strain>
    </source>
</reference>
<dbReference type="AlphaFoldDB" id="A0A6M3LTZ8"/>
<proteinExistence type="predicted"/>
<dbReference type="Pfam" id="PF24729">
    <property type="entry name" value="Acb2_Tad1_hairpin"/>
    <property type="match status" value="1"/>
</dbReference>
<protein>
    <recommendedName>
        <fullName evidence="2">Acb2/Tad1 hairpin domain-containing protein</fullName>
    </recommendedName>
</protein>
<gene>
    <name evidence="3" type="ORF">MM415B06967_0003</name>
</gene>
<dbReference type="EMBL" id="MT143450">
    <property type="protein sequence ID" value="QJA96962.1"/>
    <property type="molecule type" value="Genomic_DNA"/>
</dbReference>
<keyword evidence="1" id="KW-0547">Nucleotide-binding</keyword>
<evidence type="ECO:0000256" key="1">
    <source>
        <dbReference type="ARBA" id="ARBA00022741"/>
    </source>
</evidence>
<dbReference type="InterPro" id="IPR056098">
    <property type="entry name" value="Acb2/Tad1_hairpin"/>
</dbReference>
<dbReference type="GO" id="GO:0000166">
    <property type="term" value="F:nucleotide binding"/>
    <property type="evidence" value="ECO:0007669"/>
    <property type="project" value="UniProtKB-KW"/>
</dbReference>
<evidence type="ECO:0000259" key="2">
    <source>
        <dbReference type="Pfam" id="PF24729"/>
    </source>
</evidence>
<organism evidence="3">
    <name type="scientific">viral metagenome</name>
    <dbReference type="NCBI Taxonomy" id="1070528"/>
    <lineage>
        <taxon>unclassified sequences</taxon>
        <taxon>metagenomes</taxon>
        <taxon>organismal metagenomes</taxon>
    </lineage>
</organism>
<sequence>MPLDFEKIYKYHAPKEGQAAKYEALRAKAKELAELVRELCPESREQSVAFTHIETAIMWANAGIARS</sequence>
<name>A0A6M3LTZ8_9ZZZZ</name>
<feature type="domain" description="Acb2/Tad1 hairpin" evidence="2">
    <location>
        <begin position="4"/>
        <end position="65"/>
    </location>
</feature>